<dbReference type="NCBIfam" id="TIGR00741">
    <property type="entry name" value="yfiA"/>
    <property type="match status" value="1"/>
</dbReference>
<protein>
    <recommendedName>
        <fullName evidence="4">Ribosome hibernation promoting factor</fullName>
    </recommendedName>
    <alternativeName>
        <fullName evidence="5">Hibernation factor HPF</fullName>
    </alternativeName>
</protein>
<evidence type="ECO:0000256" key="1">
    <source>
        <dbReference type="ARBA" id="ARBA00022845"/>
    </source>
</evidence>
<keyword evidence="7" id="KW-1185">Reference proteome</keyword>
<reference evidence="6 7" key="1">
    <citation type="submission" date="2018-02" db="EMBL/GenBank/DDBJ databases">
        <title>Insights into the biology of acidophilic members of the Acidiferrobacteraceae family derived from comparative genomic analyses.</title>
        <authorList>
            <person name="Issotta F."/>
            <person name="Thyssen C."/>
            <person name="Mena C."/>
            <person name="Moya A."/>
            <person name="Bellenberg S."/>
            <person name="Sproer C."/>
            <person name="Covarrubias P.C."/>
            <person name="Sand W."/>
            <person name="Quatrini R."/>
            <person name="Vera M."/>
        </authorList>
    </citation>
    <scope>NUCLEOTIDE SEQUENCE [LARGE SCALE GENOMIC DNA]</scope>
    <source>
        <strain evidence="7">m-1</strain>
    </source>
</reference>
<proteinExistence type="inferred from homology"/>
<gene>
    <name evidence="6" type="primary">raiA</name>
    <name evidence="6" type="ORF">C4900_13210</name>
</gene>
<dbReference type="InterPro" id="IPR003489">
    <property type="entry name" value="RHF/RaiA"/>
</dbReference>
<dbReference type="EMBL" id="PSYR01000002">
    <property type="protein sequence ID" value="RCN56720.1"/>
    <property type="molecule type" value="Genomic_DNA"/>
</dbReference>
<organism evidence="6 7">
    <name type="scientific">Acidiferrobacter thiooxydans</name>
    <dbReference type="NCBI Taxonomy" id="163359"/>
    <lineage>
        <taxon>Bacteria</taxon>
        <taxon>Pseudomonadati</taxon>
        <taxon>Pseudomonadota</taxon>
        <taxon>Gammaproteobacteria</taxon>
        <taxon>Acidiferrobacterales</taxon>
        <taxon>Acidiferrobacteraceae</taxon>
        <taxon>Acidiferrobacter</taxon>
    </lineage>
</organism>
<dbReference type="SUPFAM" id="SSF69754">
    <property type="entry name" value="Ribosome binding protein Y (YfiA homologue)"/>
    <property type="match status" value="1"/>
</dbReference>
<comment type="subunit">
    <text evidence="3">Associates exclusively with 100S ribosomes, which are dimers of 70S ribosomes.</text>
</comment>
<dbReference type="GO" id="GO:0045900">
    <property type="term" value="P:negative regulation of translational elongation"/>
    <property type="evidence" value="ECO:0007669"/>
    <property type="project" value="TreeGrafter"/>
</dbReference>
<dbReference type="Gene3D" id="3.30.160.100">
    <property type="entry name" value="Ribosome hibernation promotion factor-like"/>
    <property type="match status" value="1"/>
</dbReference>
<dbReference type="Proteomes" id="UP000253250">
    <property type="component" value="Unassembled WGS sequence"/>
</dbReference>
<dbReference type="FunFam" id="3.30.160.100:FF:000001">
    <property type="entry name" value="Ribosome hibernation promoting factor"/>
    <property type="match status" value="1"/>
</dbReference>
<accession>A0A1C2FXY7</accession>
<evidence type="ECO:0000313" key="6">
    <source>
        <dbReference type="EMBL" id="RCN56720.1"/>
    </source>
</evidence>
<dbReference type="PANTHER" id="PTHR33231">
    <property type="entry name" value="30S RIBOSOMAL PROTEIN"/>
    <property type="match status" value="1"/>
</dbReference>
<dbReference type="OrthoDB" id="9795980at2"/>
<evidence type="ECO:0000256" key="5">
    <source>
        <dbReference type="ARBA" id="ARBA00041319"/>
    </source>
</evidence>
<dbReference type="GO" id="GO:0043024">
    <property type="term" value="F:ribosomal small subunit binding"/>
    <property type="evidence" value="ECO:0007669"/>
    <property type="project" value="TreeGrafter"/>
</dbReference>
<evidence type="ECO:0000313" key="7">
    <source>
        <dbReference type="Proteomes" id="UP000253250"/>
    </source>
</evidence>
<comment type="caution">
    <text evidence="6">The sequence shown here is derived from an EMBL/GenBank/DDBJ whole genome shotgun (WGS) entry which is preliminary data.</text>
</comment>
<name>A0A1C2FXY7_9GAMM</name>
<dbReference type="STRING" id="163359.A9R16_03745"/>
<dbReference type="GO" id="GO:0022627">
    <property type="term" value="C:cytosolic small ribosomal subunit"/>
    <property type="evidence" value="ECO:0007669"/>
    <property type="project" value="TreeGrafter"/>
</dbReference>
<evidence type="ECO:0000256" key="4">
    <source>
        <dbReference type="ARBA" id="ARBA00041148"/>
    </source>
</evidence>
<dbReference type="AlphaFoldDB" id="A0A1C2FXY7"/>
<dbReference type="InterPro" id="IPR036567">
    <property type="entry name" value="RHF-like"/>
</dbReference>
<dbReference type="Pfam" id="PF02482">
    <property type="entry name" value="Ribosomal_S30AE"/>
    <property type="match status" value="1"/>
</dbReference>
<dbReference type="PANTHER" id="PTHR33231:SF1">
    <property type="entry name" value="30S RIBOSOMAL PROTEIN"/>
    <property type="match status" value="1"/>
</dbReference>
<dbReference type="CDD" id="cd00552">
    <property type="entry name" value="RaiA"/>
    <property type="match status" value="1"/>
</dbReference>
<keyword evidence="1" id="KW-0810">Translation regulation</keyword>
<comment type="similarity">
    <text evidence="2">Belongs to the HPF/YfiA ribosome-associated protein family. Short HPF subfamily.</text>
</comment>
<evidence type="ECO:0000256" key="2">
    <source>
        <dbReference type="ARBA" id="ARBA00038434"/>
    </source>
</evidence>
<sequence length="99" mass="11187">MDITVSGQQVEITPPLRDYALEKVGRIQRHFDHAITADVVLHVEKKRYTAEANVRAKGAVIHADAAGEDMYAAIDLLTDKLDRQILRHKEKVMDQHRSG</sequence>
<evidence type="ECO:0000256" key="3">
    <source>
        <dbReference type="ARBA" id="ARBA00038695"/>
    </source>
</evidence>
<dbReference type="InterPro" id="IPR050574">
    <property type="entry name" value="HPF/YfiA_ribosome-assoc"/>
</dbReference>
<dbReference type="RefSeq" id="WP_065971977.1">
    <property type="nucleotide sequence ID" value="NZ_CP080624.1"/>
</dbReference>